<name>A0A367YGC9_9ASCO</name>
<feature type="domain" description="PhoD-like phosphatase" evidence="1">
    <location>
        <begin position="439"/>
        <end position="507"/>
    </location>
</feature>
<dbReference type="PANTHER" id="PTHR46689">
    <property type="entry name" value="MEMBRANE PROTEIN, PUTATIVE-RELATED"/>
    <property type="match status" value="1"/>
</dbReference>
<dbReference type="PANTHER" id="PTHR46689:SF1">
    <property type="entry name" value="PHOD-LIKE PHOSPHATASE DOMAIN-CONTAINING PROTEIN"/>
    <property type="match status" value="1"/>
</dbReference>
<dbReference type="Pfam" id="PF19050">
    <property type="entry name" value="PhoD_2"/>
    <property type="match status" value="3"/>
</dbReference>
<dbReference type="STRING" id="5486.A0A367YGC9"/>
<evidence type="ECO:0000259" key="1">
    <source>
        <dbReference type="Pfam" id="PF19050"/>
    </source>
</evidence>
<reference evidence="2 3" key="1">
    <citation type="submission" date="2018-06" db="EMBL/GenBank/DDBJ databases">
        <title>Whole genome sequencing of Candida tropicalis (genome annotated by CSBL at Korea University).</title>
        <authorList>
            <person name="Ahn J."/>
        </authorList>
    </citation>
    <scope>NUCLEOTIDE SEQUENCE [LARGE SCALE GENOMIC DNA]</scope>
    <source>
        <strain evidence="2 3">ATCC 20962</strain>
    </source>
</reference>
<dbReference type="InterPro" id="IPR038607">
    <property type="entry name" value="PhoD-like_sf"/>
</dbReference>
<dbReference type="OrthoDB" id="2419400at2759"/>
<dbReference type="CDD" id="cd07389">
    <property type="entry name" value="MPP_PhoD"/>
    <property type="match status" value="1"/>
</dbReference>
<dbReference type="GO" id="GO:0016020">
    <property type="term" value="C:membrane"/>
    <property type="evidence" value="ECO:0007669"/>
    <property type="project" value="TreeGrafter"/>
</dbReference>
<dbReference type="Gene3D" id="3.60.21.70">
    <property type="entry name" value="PhoD-like phosphatase"/>
    <property type="match status" value="1"/>
</dbReference>
<evidence type="ECO:0000313" key="2">
    <source>
        <dbReference type="EMBL" id="RCK64935.1"/>
    </source>
</evidence>
<dbReference type="InterPro" id="IPR018946">
    <property type="entry name" value="PhoD-like_MPP"/>
</dbReference>
<organism evidence="2 3">
    <name type="scientific">Candida viswanathii</name>
    <dbReference type="NCBI Taxonomy" id="5486"/>
    <lineage>
        <taxon>Eukaryota</taxon>
        <taxon>Fungi</taxon>
        <taxon>Dikarya</taxon>
        <taxon>Ascomycota</taxon>
        <taxon>Saccharomycotina</taxon>
        <taxon>Pichiomycetes</taxon>
        <taxon>Debaryomycetaceae</taxon>
        <taxon>Candida/Lodderomyces clade</taxon>
        <taxon>Candida</taxon>
    </lineage>
</organism>
<protein>
    <recommendedName>
        <fullName evidence="1">PhoD-like phosphatase domain-containing protein</fullName>
    </recommendedName>
</protein>
<keyword evidence="3" id="KW-1185">Reference proteome</keyword>
<accession>A0A367YGC9</accession>
<dbReference type="AlphaFoldDB" id="A0A367YGC9"/>
<comment type="caution">
    <text evidence="2">The sequence shown here is derived from an EMBL/GenBank/DDBJ whole genome shotgun (WGS) entry which is preliminary data.</text>
</comment>
<sequence length="702" mass="80730">MPSQAQPDTPPENWFSAIPLEDYSKINHHARNNVPKERPPGEKLADLEISCGPILRLLGTWENGEPNYRGTILVVVKDIERETSPTITYTIGPSDEKAKGGEFLKGEFPVVKFFEEEGYSFFRYTINLTLAEYEQKVQYYINDHFKPNFQFFIPSVSQSMNVVSFSCNGFSLGSDANEYKSSLWLDVLNKHEKQHYHVMLGGGDQIYCDAIKLHSQRLKEWTELNSLKKRHVEADDCIIEEFKDFYLNHYLGWFGKGYWKGTNSSVLESVFPLTASQIPSVNIFDDHDIIDGFGSYHDATMASPIFSSVGNVAYKYYMLFQHHTDPEEKLHELEPSWVLGSKKGPFIKQKNHSIYMRLGKEISLLGLDCRTERKLKQIVDPSTYKIVFDRLNKEISKTPETKHLLLMLGVPIFYPRLVWLEWILTSPALVPLRKLAHKGVINRGLVNEFDGDVEVLDDLNDHWCSNHHKAERNRLIKQLMEFGASKGIRITILSGDVHLGCFGRMKSKFHKHPNAHYYLEGQDTEELNKDVCETPEYDPRLIFNVISSAIVNAPPPDAMAGLLNKRSRIHHFNKDTDEDVVPIFIKDVDGSSRDNKQFLNKRNWNDLVIAKQSIYRDAINPEDPLRKFPQPVFELGEDLMKSKKPDSRNVKYPLLENSLVASLRFEQDKEDYKSASVPYEVFIPPLVGRYTLDPAPVKHIDK</sequence>
<proteinExistence type="predicted"/>
<gene>
    <name evidence="2" type="ORF">Cantr_00518</name>
</gene>
<feature type="domain" description="PhoD-like phosphatase" evidence="1">
    <location>
        <begin position="538"/>
        <end position="612"/>
    </location>
</feature>
<dbReference type="Proteomes" id="UP000253472">
    <property type="component" value="Unassembled WGS sequence"/>
</dbReference>
<dbReference type="EMBL" id="QLNQ01000021">
    <property type="protein sequence ID" value="RCK64935.1"/>
    <property type="molecule type" value="Genomic_DNA"/>
</dbReference>
<dbReference type="InterPro" id="IPR043904">
    <property type="entry name" value="PhoD_2-like"/>
</dbReference>
<evidence type="ECO:0000313" key="3">
    <source>
        <dbReference type="Proteomes" id="UP000253472"/>
    </source>
</evidence>
<feature type="domain" description="PhoD-like phosphatase" evidence="1">
    <location>
        <begin position="137"/>
        <end position="423"/>
    </location>
</feature>